<keyword evidence="2" id="KW-0479">Metal-binding</keyword>
<evidence type="ECO:0000256" key="1">
    <source>
        <dbReference type="ARBA" id="ARBA00022490"/>
    </source>
</evidence>
<evidence type="ECO:0000313" key="10">
    <source>
        <dbReference type="Proteomes" id="UP000054624"/>
    </source>
</evidence>
<dbReference type="AlphaFoldDB" id="A0A158AIQ2"/>
<keyword evidence="4" id="KW-0862">Zinc</keyword>
<proteinExistence type="predicted"/>
<dbReference type="RefSeq" id="WP_061160343.1">
    <property type="nucleotide sequence ID" value="NZ_FCOI02000006.1"/>
</dbReference>
<evidence type="ECO:0000256" key="8">
    <source>
        <dbReference type="ARBA" id="ARBA00023163"/>
    </source>
</evidence>
<dbReference type="STRING" id="1777137.AWB76_02461"/>
<reference evidence="10" key="1">
    <citation type="submission" date="2016-01" db="EMBL/GenBank/DDBJ databases">
        <authorList>
            <person name="Peeters Charlotte."/>
        </authorList>
    </citation>
    <scope>NUCLEOTIDE SEQUENCE [LARGE SCALE GENOMIC DNA]</scope>
</reference>
<gene>
    <name evidence="9" type="ORF">AWB76_02461</name>
</gene>
<evidence type="ECO:0000256" key="4">
    <source>
        <dbReference type="ARBA" id="ARBA00022833"/>
    </source>
</evidence>
<evidence type="ECO:0000313" key="9">
    <source>
        <dbReference type="EMBL" id="SAK57496.1"/>
    </source>
</evidence>
<keyword evidence="7" id="KW-0010">Activator</keyword>
<keyword evidence="8" id="KW-0804">Transcription</keyword>
<sequence>MSTNTLDAVETTISLPKFIAEKIQRANYALTDVIHNVLVRYRDAENFFGVSRDNMDTFKARALPKAMLMNMPFLALAPALQDPRDWETFVDGVLLSPTVEELTKAMPAVDALTARDIFHYNCTYVSLLKDVLHMSVLAAPLLGISFKLAEYLMELPIGRLEAAIGAITFPLFRWRFDEQLFWTEYSAGWLTHESVAHYLMSTSNLKSTALPYTHLWSDLRLDRAQRDVYARMLMTQGVRASTATNLFGLNQTRARNTYKQIHGVSSPCGCNPSSLTWYVDYPAHRLQGTLLVWLYRCALENKASIPEALIAANDIVAKMFGEKLVITADRANHLTRSMAMDSRLTMAPCRSCGTDYILSNGEGKIELAKDFVCPGCSYAFKPRFDLKKKKGRSKA</sequence>
<dbReference type="GO" id="GO:0045893">
    <property type="term" value="P:positive regulation of DNA-templated transcription"/>
    <property type="evidence" value="ECO:0007669"/>
    <property type="project" value="InterPro"/>
</dbReference>
<keyword evidence="6" id="KW-0238">DNA-binding</keyword>
<dbReference type="OrthoDB" id="8781641at2"/>
<evidence type="ECO:0000256" key="3">
    <source>
        <dbReference type="ARBA" id="ARBA00022795"/>
    </source>
</evidence>
<protein>
    <submittedName>
        <fullName evidence="9">Transcriptional activator FlhC</fullName>
    </submittedName>
</protein>
<keyword evidence="10" id="KW-1185">Reference proteome</keyword>
<evidence type="ECO:0000256" key="5">
    <source>
        <dbReference type="ARBA" id="ARBA00023015"/>
    </source>
</evidence>
<evidence type="ECO:0000256" key="7">
    <source>
        <dbReference type="ARBA" id="ARBA00023159"/>
    </source>
</evidence>
<dbReference type="GO" id="GO:0003677">
    <property type="term" value="F:DNA binding"/>
    <property type="evidence" value="ECO:0007669"/>
    <property type="project" value="UniProtKB-KW"/>
</dbReference>
<accession>A0A158AIQ2</accession>
<name>A0A158AIQ2_9BURK</name>
<evidence type="ECO:0000256" key="2">
    <source>
        <dbReference type="ARBA" id="ARBA00022723"/>
    </source>
</evidence>
<dbReference type="InterPro" id="IPR007944">
    <property type="entry name" value="FlhC"/>
</dbReference>
<organism evidence="9 10">
    <name type="scientific">Caballeronia temeraria</name>
    <dbReference type="NCBI Taxonomy" id="1777137"/>
    <lineage>
        <taxon>Bacteria</taxon>
        <taxon>Pseudomonadati</taxon>
        <taxon>Pseudomonadota</taxon>
        <taxon>Betaproteobacteria</taxon>
        <taxon>Burkholderiales</taxon>
        <taxon>Burkholderiaceae</taxon>
        <taxon>Caballeronia</taxon>
    </lineage>
</organism>
<keyword evidence="1" id="KW-0963">Cytoplasm</keyword>
<dbReference type="GO" id="GO:0044781">
    <property type="term" value="P:bacterial-type flagellum organization"/>
    <property type="evidence" value="ECO:0007669"/>
    <property type="project" value="UniProtKB-KW"/>
</dbReference>
<keyword evidence="3" id="KW-1005">Bacterial flagellum biogenesis</keyword>
<dbReference type="SUPFAM" id="SSF160930">
    <property type="entry name" value="FlhC-like"/>
    <property type="match status" value="1"/>
</dbReference>
<dbReference type="GO" id="GO:1902208">
    <property type="term" value="P:regulation of bacterial-type flagellum assembly"/>
    <property type="evidence" value="ECO:0007669"/>
    <property type="project" value="InterPro"/>
</dbReference>
<evidence type="ECO:0000256" key="6">
    <source>
        <dbReference type="ARBA" id="ARBA00023125"/>
    </source>
</evidence>
<dbReference type="Pfam" id="PF05280">
    <property type="entry name" value="FlhC"/>
    <property type="match status" value="1"/>
</dbReference>
<keyword evidence="5" id="KW-0805">Transcription regulation</keyword>
<dbReference type="GO" id="GO:0046872">
    <property type="term" value="F:metal ion binding"/>
    <property type="evidence" value="ECO:0007669"/>
    <property type="project" value="UniProtKB-KW"/>
</dbReference>
<dbReference type="Proteomes" id="UP000054624">
    <property type="component" value="Unassembled WGS sequence"/>
</dbReference>
<dbReference type="EMBL" id="FCOI02000006">
    <property type="protein sequence ID" value="SAK57496.1"/>
    <property type="molecule type" value="Genomic_DNA"/>
</dbReference>